<feature type="domain" description="TonB-dependent receptor plug" evidence="8">
    <location>
        <begin position="230"/>
        <end position="337"/>
    </location>
</feature>
<evidence type="ECO:0000313" key="9">
    <source>
        <dbReference type="EMBL" id="SKC58284.1"/>
    </source>
</evidence>
<sequence length="1107" mass="121331">MKKELQVHGHLLFIMRVSFIHFIYFLTFLGVAHASEITAQVLEKKVTIELKNVNLRTALQKIERTSDVKFLYQSQLISPKEHVSLTATDERLGDLLKQILEPLHIVFEADGNQIVLTRERTGSSDSAPEDYSSTGAYDILISGTITDEQNQPLPGVNILVKGSSVGTTSDANGAYSISVEDENSTLVFSFIGFLTQEIAIANQTTINVIMAADVTSLQEVVVVGYGEVKKSDLTGSVASIKSEELNAYPATNLVQSLSGRAPGVQISQNTGAPGSSISVRIRGTNSLQGSNEPLYVVDGFPYSGNPTLLNNVDIESIQVLKDASATAIYGSRGANGVVIITTKRGKQGKTTVDYDGYYGWQTIRKKIEMMNAKEYALFYNEQAANDGLAPHFTQDEINSFGEGTDWQELALQTAPIQNHSLTINGGSEKTRFSISGSNFNQDGIIIGSNYIRNSVRANITTDISKKFKFDLNTILSRIDSDRKNSGGGNRGGSLISAMLSGYPTQTPYNSDGTYTNLMTAYSWGSNVITNPLNYIEQQSDHIRSNKVLTNGALTFTPIEGLSIKILGGIENTEDRTDGYTTKKFINSAGSASVGTTQISSVLSENTVSYTKEFGRHNLSAVAGFTYQNYTTTTLNASGSGFVSDVQESFDIGAAATQGVPSSSFSEWHLLSYLARVNYSFNEKYLATISFRADGSSRYSEGQKWGSFPSASLAWRLSEEEFMKGISFISDFKVRAGYGETGSTAINPYQTLNQLVSGKVVFGDALVTYYAPDTRLAGPLKWETTAQSDVGIDIGFLQNRFTLTADYYVKNTRDLLNNVPLPSSLGYGYTIQNVGKVQNKGLELAASAVVLEGPFQWDVSANMSINRNKVVKLYGGNDVLGQSIDISVVNDNINILREGESIGAFFGYVEKGYDANGKIVYEDFNANGTRDIGDKRIIGNPNPKFIYGFNSNMAYKNFELSVFIQGSYGNDIFNLSAVNQTLDYGQALNMPREVYEDHWTPENTDAKYPVISRSTQTQVSDRFVEDGSYLRFKNIQLSYNLPVGNFNLNWLRKAQIYVSGQNLITLTGYSWYDPEINSYGGSNSIRLGIDHYSYPTSKSMTVGVRLGF</sequence>
<dbReference type="PROSITE" id="PS52016">
    <property type="entry name" value="TONB_DEPENDENT_REC_3"/>
    <property type="match status" value="1"/>
</dbReference>
<dbReference type="AlphaFoldDB" id="A0A1T5K3Y1"/>
<evidence type="ECO:0000256" key="1">
    <source>
        <dbReference type="ARBA" id="ARBA00004571"/>
    </source>
</evidence>
<gene>
    <name evidence="9" type="ORF">SAMN05660236_1782</name>
</gene>
<protein>
    <submittedName>
        <fullName evidence="9">TonB-linked outer membrane protein, SusC/RagA family</fullName>
    </submittedName>
</protein>
<dbReference type="Gene3D" id="2.40.170.20">
    <property type="entry name" value="TonB-dependent receptor, beta-barrel domain"/>
    <property type="match status" value="1"/>
</dbReference>
<dbReference type="FunFam" id="2.170.130.10:FF:000008">
    <property type="entry name" value="SusC/RagA family TonB-linked outer membrane protein"/>
    <property type="match status" value="1"/>
</dbReference>
<dbReference type="EMBL" id="FUZU01000001">
    <property type="protein sequence ID" value="SKC58284.1"/>
    <property type="molecule type" value="Genomic_DNA"/>
</dbReference>
<evidence type="ECO:0000256" key="5">
    <source>
        <dbReference type="ARBA" id="ARBA00023136"/>
    </source>
</evidence>
<dbReference type="GO" id="GO:0009279">
    <property type="term" value="C:cell outer membrane"/>
    <property type="evidence" value="ECO:0007669"/>
    <property type="project" value="UniProtKB-SubCell"/>
</dbReference>
<dbReference type="Gene3D" id="2.170.130.10">
    <property type="entry name" value="TonB-dependent receptor, plug domain"/>
    <property type="match status" value="1"/>
</dbReference>
<evidence type="ECO:0000256" key="2">
    <source>
        <dbReference type="ARBA" id="ARBA00022448"/>
    </source>
</evidence>
<dbReference type="InterPro" id="IPR036942">
    <property type="entry name" value="Beta-barrel_TonB_sf"/>
</dbReference>
<keyword evidence="2 7" id="KW-0813">Transport</keyword>
<dbReference type="STRING" id="688867.SAMN05660236_1782"/>
<evidence type="ECO:0000313" key="10">
    <source>
        <dbReference type="Proteomes" id="UP000190961"/>
    </source>
</evidence>
<dbReference type="NCBIfam" id="TIGR04057">
    <property type="entry name" value="SusC_RagA_signa"/>
    <property type="match status" value="1"/>
</dbReference>
<dbReference type="InterPro" id="IPR023997">
    <property type="entry name" value="TonB-dep_OMP_SusC/RagA_CS"/>
</dbReference>
<dbReference type="FunFam" id="2.60.40.1120:FF:000003">
    <property type="entry name" value="Outer membrane protein Omp121"/>
    <property type="match status" value="1"/>
</dbReference>
<dbReference type="SUPFAM" id="SSF56935">
    <property type="entry name" value="Porins"/>
    <property type="match status" value="1"/>
</dbReference>
<keyword evidence="10" id="KW-1185">Reference proteome</keyword>
<keyword evidence="4 7" id="KW-0812">Transmembrane</keyword>
<evidence type="ECO:0000259" key="8">
    <source>
        <dbReference type="Pfam" id="PF07715"/>
    </source>
</evidence>
<accession>A0A1T5K3Y1</accession>
<comment type="subcellular location">
    <subcellularLocation>
        <location evidence="1 7">Cell outer membrane</location>
        <topology evidence="1 7">Multi-pass membrane protein</topology>
    </subcellularLocation>
</comment>
<comment type="similarity">
    <text evidence="7">Belongs to the TonB-dependent receptor family.</text>
</comment>
<dbReference type="InterPro" id="IPR023996">
    <property type="entry name" value="TonB-dep_OMP_SusC/RagA"/>
</dbReference>
<dbReference type="Gene3D" id="2.60.40.1120">
    <property type="entry name" value="Carboxypeptidase-like, regulatory domain"/>
    <property type="match status" value="1"/>
</dbReference>
<keyword evidence="5 7" id="KW-0472">Membrane</keyword>
<dbReference type="InterPro" id="IPR037066">
    <property type="entry name" value="Plug_dom_sf"/>
</dbReference>
<evidence type="ECO:0000256" key="3">
    <source>
        <dbReference type="ARBA" id="ARBA00022452"/>
    </source>
</evidence>
<organism evidence="9 10">
    <name type="scientific">Ohtaekwangia koreensis</name>
    <dbReference type="NCBI Taxonomy" id="688867"/>
    <lineage>
        <taxon>Bacteria</taxon>
        <taxon>Pseudomonadati</taxon>
        <taxon>Bacteroidota</taxon>
        <taxon>Cytophagia</taxon>
        <taxon>Cytophagales</taxon>
        <taxon>Fulvivirgaceae</taxon>
        <taxon>Ohtaekwangia</taxon>
    </lineage>
</organism>
<evidence type="ECO:0000256" key="7">
    <source>
        <dbReference type="PROSITE-ProRule" id="PRU01360"/>
    </source>
</evidence>
<dbReference type="Pfam" id="PF13715">
    <property type="entry name" value="CarbopepD_reg_2"/>
    <property type="match status" value="1"/>
</dbReference>
<dbReference type="InterPro" id="IPR012910">
    <property type="entry name" value="Plug_dom"/>
</dbReference>
<keyword evidence="6 7" id="KW-0998">Cell outer membrane</keyword>
<dbReference type="Pfam" id="PF07715">
    <property type="entry name" value="Plug"/>
    <property type="match status" value="1"/>
</dbReference>
<dbReference type="RefSeq" id="WP_245840501.1">
    <property type="nucleotide sequence ID" value="NZ_FUZU01000001.1"/>
</dbReference>
<keyword evidence="3 7" id="KW-1134">Transmembrane beta strand</keyword>
<reference evidence="9 10" key="1">
    <citation type="submission" date="2017-02" db="EMBL/GenBank/DDBJ databases">
        <authorList>
            <person name="Peterson S.W."/>
        </authorList>
    </citation>
    <scope>NUCLEOTIDE SEQUENCE [LARGE SCALE GENOMIC DNA]</scope>
    <source>
        <strain evidence="9 10">DSM 25262</strain>
    </source>
</reference>
<evidence type="ECO:0000256" key="4">
    <source>
        <dbReference type="ARBA" id="ARBA00022692"/>
    </source>
</evidence>
<dbReference type="SUPFAM" id="SSF49464">
    <property type="entry name" value="Carboxypeptidase regulatory domain-like"/>
    <property type="match status" value="1"/>
</dbReference>
<dbReference type="Proteomes" id="UP000190961">
    <property type="component" value="Unassembled WGS sequence"/>
</dbReference>
<name>A0A1T5K3Y1_9BACT</name>
<dbReference type="InterPro" id="IPR008969">
    <property type="entry name" value="CarboxyPept-like_regulatory"/>
</dbReference>
<proteinExistence type="inferred from homology"/>
<dbReference type="InterPro" id="IPR039426">
    <property type="entry name" value="TonB-dep_rcpt-like"/>
</dbReference>
<dbReference type="NCBIfam" id="TIGR04056">
    <property type="entry name" value="OMP_RagA_SusC"/>
    <property type="match status" value="1"/>
</dbReference>
<evidence type="ECO:0000256" key="6">
    <source>
        <dbReference type="ARBA" id="ARBA00023237"/>
    </source>
</evidence>